<protein>
    <submittedName>
        <fullName evidence="1">Uncharacterized protein</fullName>
    </submittedName>
</protein>
<name>A0A1J7J7J4_9PEZI</name>
<evidence type="ECO:0000313" key="2">
    <source>
        <dbReference type="Proteomes" id="UP000182658"/>
    </source>
</evidence>
<proteinExistence type="predicted"/>
<keyword evidence="2" id="KW-1185">Reference proteome</keyword>
<dbReference type="InParanoid" id="A0A1J7J7J4"/>
<evidence type="ECO:0000313" key="1">
    <source>
        <dbReference type="EMBL" id="OIW25140.1"/>
    </source>
</evidence>
<reference evidence="1 2" key="1">
    <citation type="submission" date="2016-10" db="EMBL/GenBank/DDBJ databases">
        <title>Draft genome sequence of Coniochaeta ligniaria NRRL30616, a lignocellulolytic fungus for bioabatement of inhibitors in plant biomass hydrolysates.</title>
        <authorList>
            <consortium name="DOE Joint Genome Institute"/>
            <person name="Jimenez D.J."/>
            <person name="Hector R.E."/>
            <person name="Riley R."/>
            <person name="Sun H."/>
            <person name="Grigoriev I.V."/>
            <person name="Van Elsas J.D."/>
            <person name="Nichols N.N."/>
        </authorList>
    </citation>
    <scope>NUCLEOTIDE SEQUENCE [LARGE SCALE GENOMIC DNA]</scope>
    <source>
        <strain evidence="1 2">NRRL 30616</strain>
    </source>
</reference>
<dbReference type="EMBL" id="KV875102">
    <property type="protein sequence ID" value="OIW25140.1"/>
    <property type="molecule type" value="Genomic_DNA"/>
</dbReference>
<organism evidence="1 2">
    <name type="scientific">Coniochaeta ligniaria NRRL 30616</name>
    <dbReference type="NCBI Taxonomy" id="1408157"/>
    <lineage>
        <taxon>Eukaryota</taxon>
        <taxon>Fungi</taxon>
        <taxon>Dikarya</taxon>
        <taxon>Ascomycota</taxon>
        <taxon>Pezizomycotina</taxon>
        <taxon>Sordariomycetes</taxon>
        <taxon>Sordariomycetidae</taxon>
        <taxon>Coniochaetales</taxon>
        <taxon>Coniochaetaceae</taxon>
        <taxon>Coniochaeta</taxon>
    </lineage>
</organism>
<sequence length="290" mass="31896">MAIGRRIALQIQSTGDVRLVHRNVDGCCPGVSSTTAPDLPDTTTSQFEPIDSISRDLSRCPEPVITGVRRIVIGVYGRLLRTVTRLIHRYFSQRTPLAAWQDRYACLHRSTVSAVAVSSTCKCTHCLAMLALDLVAASKDLSSALQSHNAMKAPSFLDIPSGSFALSPHHRCPFSTCQTICLAGLCCCLMASQHRRTISALLSASTAISWPINWQGREQWPDCCDDRLWLDLQISLPVCHLTLPPDVPWVCNAMYGTRARTSKCTLTPSPFALSSSKCSTYPHVPRFSFM</sequence>
<accession>A0A1J7J7J4</accession>
<dbReference type="Proteomes" id="UP000182658">
    <property type="component" value="Unassembled WGS sequence"/>
</dbReference>
<dbReference type="AlphaFoldDB" id="A0A1J7J7J4"/>
<gene>
    <name evidence="1" type="ORF">CONLIGDRAFT_82358</name>
</gene>